<sequence>MTINVTVVTETVPHGQQSSRTVQKGMFRQGGTPKTTDHLHDPVAGPLRLRQSNERWSEKRVRTDLLTPLQNTFGATMNGPWFAPPEGWAARRLEMDNGDLALFCWNGQRAYWVGNTETPETLWRTEKYTFDEVPDEISEWVQRELFAQLEVEDPWLTEYETLAHFFLPVFLSKDGRESTRTFFRDHAGGFPDADRADGLAFYDDFLATGALDDYRYTMASKLGTSEGFDLSRMRATMGEFNVAKLLVDAGNDITPEVELDSGHSVDFRVEDTLVEVTRPRPPSRRQVDTAVGAVKASGDAKTRDQLAAHPGAVLVVDCSSFPDDDWRRVYGEQPDVGYSPTIVFRARPDGSMEGYAYGSVPFPLPF</sequence>
<dbReference type="EMBL" id="BMPD01000001">
    <property type="protein sequence ID" value="GGK60251.1"/>
    <property type="molecule type" value="Genomic_DNA"/>
</dbReference>
<dbReference type="InterPro" id="IPR043953">
    <property type="entry name" value="DUF5784"/>
</dbReference>
<dbReference type="Pfam" id="PF19096">
    <property type="entry name" value="DUF5784"/>
    <property type="match status" value="1"/>
</dbReference>
<gene>
    <name evidence="1" type="ORF">GCM10009067_10750</name>
</gene>
<accession>A0A830EZC4</accession>
<proteinExistence type="predicted"/>
<evidence type="ECO:0000313" key="1">
    <source>
        <dbReference type="EMBL" id="GGK60251.1"/>
    </source>
</evidence>
<reference evidence="1" key="1">
    <citation type="journal article" date="2014" name="Int. J. Syst. Evol. Microbiol.">
        <title>Complete genome sequence of Corynebacterium casei LMG S-19264T (=DSM 44701T), isolated from a smear-ripened cheese.</title>
        <authorList>
            <consortium name="US DOE Joint Genome Institute (JGI-PGF)"/>
            <person name="Walter F."/>
            <person name="Albersmeier A."/>
            <person name="Kalinowski J."/>
            <person name="Ruckert C."/>
        </authorList>
    </citation>
    <scope>NUCLEOTIDE SEQUENCE</scope>
    <source>
        <strain evidence="1">JCM 19018</strain>
    </source>
</reference>
<evidence type="ECO:0000313" key="2">
    <source>
        <dbReference type="Proteomes" id="UP000614221"/>
    </source>
</evidence>
<protein>
    <submittedName>
        <fullName evidence="1">Uncharacterized protein</fullName>
    </submittedName>
</protein>
<dbReference type="Proteomes" id="UP000614221">
    <property type="component" value="Unassembled WGS sequence"/>
</dbReference>
<dbReference type="AlphaFoldDB" id="A0A830EZC4"/>
<reference evidence="1" key="2">
    <citation type="submission" date="2020-09" db="EMBL/GenBank/DDBJ databases">
        <authorList>
            <person name="Sun Q."/>
            <person name="Ohkuma M."/>
        </authorList>
    </citation>
    <scope>NUCLEOTIDE SEQUENCE</scope>
    <source>
        <strain evidence="1">JCM 19018</strain>
    </source>
</reference>
<comment type="caution">
    <text evidence="1">The sequence shown here is derived from an EMBL/GenBank/DDBJ whole genome shotgun (WGS) entry which is preliminary data.</text>
</comment>
<name>A0A830EZC4_9EURY</name>
<organism evidence="1 2">
    <name type="scientific">Haloarcula sebkhae</name>
    <dbReference type="NCBI Taxonomy" id="932660"/>
    <lineage>
        <taxon>Archaea</taxon>
        <taxon>Methanobacteriati</taxon>
        <taxon>Methanobacteriota</taxon>
        <taxon>Stenosarchaea group</taxon>
        <taxon>Halobacteria</taxon>
        <taxon>Halobacteriales</taxon>
        <taxon>Haloarculaceae</taxon>
        <taxon>Haloarcula</taxon>
    </lineage>
</organism>